<feature type="non-terminal residue" evidence="1">
    <location>
        <position position="1"/>
    </location>
</feature>
<comment type="caution">
    <text evidence="1">The sequence shown here is derived from an EMBL/GenBank/DDBJ whole genome shotgun (WGS) entry which is preliminary data.</text>
</comment>
<proteinExistence type="predicted"/>
<reference evidence="1 2" key="1">
    <citation type="journal article" date="2014" name="Genome Biol. Evol.">
        <title>The secreted proteins of Achlya hypogyna and Thraustotheca clavata identify the ancestral oomycete secretome and reveal gene acquisitions by horizontal gene transfer.</title>
        <authorList>
            <person name="Misner I."/>
            <person name="Blouin N."/>
            <person name="Leonard G."/>
            <person name="Richards T.A."/>
            <person name="Lane C.E."/>
        </authorList>
    </citation>
    <scope>NUCLEOTIDE SEQUENCE [LARGE SCALE GENOMIC DNA]</scope>
    <source>
        <strain evidence="1 2">ATCC 34112</strain>
    </source>
</reference>
<evidence type="ECO:0000313" key="1">
    <source>
        <dbReference type="EMBL" id="OQR81931.1"/>
    </source>
</evidence>
<gene>
    <name evidence="1" type="ORF">THRCLA_23273</name>
</gene>
<dbReference type="Proteomes" id="UP000243217">
    <property type="component" value="Unassembled WGS sequence"/>
</dbReference>
<dbReference type="AlphaFoldDB" id="A0A1V9Y877"/>
<evidence type="ECO:0000313" key="2">
    <source>
        <dbReference type="Proteomes" id="UP000243217"/>
    </source>
</evidence>
<protein>
    <submittedName>
        <fullName evidence="1">Uncharacterized protein</fullName>
    </submittedName>
</protein>
<keyword evidence="2" id="KW-1185">Reference proteome</keyword>
<name>A0A1V9Y877_9STRA</name>
<sequence length="112" mass="12257">INSRVTRIPLAFGTLRVELISNAIQNSGLWLRVAYGYCGFLYGRLCPVAKMSDCFEFNTTKIHNPLAQRMAVELSQRTTASVQIALASDDEFNILNIALAVTCGLSICILGC</sequence>
<dbReference type="EMBL" id="JNBS01004868">
    <property type="protein sequence ID" value="OQR81931.1"/>
    <property type="molecule type" value="Genomic_DNA"/>
</dbReference>
<feature type="non-terminal residue" evidence="1">
    <location>
        <position position="112"/>
    </location>
</feature>
<organism evidence="1 2">
    <name type="scientific">Thraustotheca clavata</name>
    <dbReference type="NCBI Taxonomy" id="74557"/>
    <lineage>
        <taxon>Eukaryota</taxon>
        <taxon>Sar</taxon>
        <taxon>Stramenopiles</taxon>
        <taxon>Oomycota</taxon>
        <taxon>Saprolegniomycetes</taxon>
        <taxon>Saprolegniales</taxon>
        <taxon>Achlyaceae</taxon>
        <taxon>Thraustotheca</taxon>
    </lineage>
</organism>
<accession>A0A1V9Y877</accession>